<dbReference type="STRING" id="65357.A0A024G5M6"/>
<evidence type="ECO:0000256" key="2">
    <source>
        <dbReference type="ARBA" id="ARBA00022679"/>
    </source>
</evidence>
<keyword evidence="7" id="KW-0460">Magnesium</keyword>
<evidence type="ECO:0000313" key="11">
    <source>
        <dbReference type="Proteomes" id="UP000053237"/>
    </source>
</evidence>
<comment type="similarity">
    <text evidence="7">Belongs to the protein kinase superfamily. Ser/Thr protein kinase family. MAP kinase subfamily.</text>
</comment>
<dbReference type="PROSITE" id="PS00108">
    <property type="entry name" value="PROTEIN_KINASE_ST"/>
    <property type="match status" value="1"/>
</dbReference>
<comment type="cofactor">
    <cofactor evidence="7">
        <name>Mg(2+)</name>
        <dbReference type="ChEBI" id="CHEBI:18420"/>
    </cofactor>
</comment>
<keyword evidence="11" id="KW-1185">Reference proteome</keyword>
<comment type="caution">
    <text evidence="10">The sequence shown here is derived from an EMBL/GenBank/DDBJ whole genome shotgun (WGS) entry which is preliminary data.</text>
</comment>
<dbReference type="EMBL" id="CAIX01000022">
    <property type="protein sequence ID" value="CCI41620.1"/>
    <property type="molecule type" value="Genomic_DNA"/>
</dbReference>
<feature type="binding site" evidence="6">
    <location>
        <position position="397"/>
    </location>
    <ligand>
        <name>ATP</name>
        <dbReference type="ChEBI" id="CHEBI:30616"/>
    </ligand>
</feature>
<proteinExistence type="inferred from homology"/>
<feature type="compositionally biased region" description="Polar residues" evidence="8">
    <location>
        <begin position="1"/>
        <end position="14"/>
    </location>
</feature>
<dbReference type="InParanoid" id="A0A024G5M6"/>
<feature type="compositionally biased region" description="Polar residues" evidence="8">
    <location>
        <begin position="60"/>
        <end position="73"/>
    </location>
</feature>
<evidence type="ECO:0000256" key="3">
    <source>
        <dbReference type="ARBA" id="ARBA00022741"/>
    </source>
</evidence>
<evidence type="ECO:0000256" key="6">
    <source>
        <dbReference type="PROSITE-ProRule" id="PRU10141"/>
    </source>
</evidence>
<evidence type="ECO:0000313" key="10">
    <source>
        <dbReference type="EMBL" id="CCI41620.1"/>
    </source>
</evidence>
<dbReference type="FunFam" id="1.10.510.10:FF:000040">
    <property type="entry name" value="Mitogen-activated protein kinase"/>
    <property type="match status" value="1"/>
</dbReference>
<dbReference type="InterPro" id="IPR011009">
    <property type="entry name" value="Kinase-like_dom_sf"/>
</dbReference>
<dbReference type="FunFam" id="3.30.200.20:FF:000046">
    <property type="entry name" value="Mitogen-activated protein kinase"/>
    <property type="match status" value="1"/>
</dbReference>
<dbReference type="InterPro" id="IPR008271">
    <property type="entry name" value="Ser/Thr_kinase_AS"/>
</dbReference>
<feature type="region of interest" description="Disordered" evidence="8">
    <location>
        <begin position="60"/>
        <end position="84"/>
    </location>
</feature>
<dbReference type="AlphaFoldDB" id="A0A024G5M6"/>
<dbReference type="GO" id="GO:0005524">
    <property type="term" value="F:ATP binding"/>
    <property type="evidence" value="ECO:0007669"/>
    <property type="project" value="UniProtKB-UniRule"/>
</dbReference>
<accession>A0A024G5M6</accession>
<comment type="catalytic activity">
    <reaction evidence="7">
        <text>L-threonyl-[protein] + ATP = O-phospho-L-threonyl-[protein] + ADP + H(+)</text>
        <dbReference type="Rhea" id="RHEA:46608"/>
        <dbReference type="Rhea" id="RHEA-COMP:11060"/>
        <dbReference type="Rhea" id="RHEA-COMP:11605"/>
        <dbReference type="ChEBI" id="CHEBI:15378"/>
        <dbReference type="ChEBI" id="CHEBI:30013"/>
        <dbReference type="ChEBI" id="CHEBI:30616"/>
        <dbReference type="ChEBI" id="CHEBI:61977"/>
        <dbReference type="ChEBI" id="CHEBI:456216"/>
        <dbReference type="EC" id="2.7.11.24"/>
    </reaction>
</comment>
<dbReference type="InterPro" id="IPR000719">
    <property type="entry name" value="Prot_kinase_dom"/>
</dbReference>
<dbReference type="PANTHER" id="PTHR24055">
    <property type="entry name" value="MITOGEN-ACTIVATED PROTEIN KINASE"/>
    <property type="match status" value="1"/>
</dbReference>
<organism evidence="10 11">
    <name type="scientific">Albugo candida</name>
    <dbReference type="NCBI Taxonomy" id="65357"/>
    <lineage>
        <taxon>Eukaryota</taxon>
        <taxon>Sar</taxon>
        <taxon>Stramenopiles</taxon>
        <taxon>Oomycota</taxon>
        <taxon>Peronosporomycetes</taxon>
        <taxon>Albuginales</taxon>
        <taxon>Albuginaceae</taxon>
        <taxon>Albugo</taxon>
    </lineage>
</organism>
<evidence type="ECO:0000256" key="1">
    <source>
        <dbReference type="ARBA" id="ARBA00022527"/>
    </source>
</evidence>
<feature type="region of interest" description="Disordered" evidence="8">
    <location>
        <begin position="1"/>
        <end position="33"/>
    </location>
</feature>
<dbReference type="Gene3D" id="1.10.510.10">
    <property type="entry name" value="Transferase(Phosphotransferase) domain 1"/>
    <property type="match status" value="1"/>
</dbReference>
<dbReference type="Gene3D" id="3.30.200.20">
    <property type="entry name" value="Phosphorylase Kinase, domain 1"/>
    <property type="match status" value="1"/>
</dbReference>
<keyword evidence="4 7" id="KW-0418">Kinase</keyword>
<dbReference type="Pfam" id="PF00069">
    <property type="entry name" value="Pkinase"/>
    <property type="match status" value="1"/>
</dbReference>
<evidence type="ECO:0000259" key="9">
    <source>
        <dbReference type="PROSITE" id="PS50011"/>
    </source>
</evidence>
<feature type="compositionally biased region" description="Basic and acidic residues" evidence="8">
    <location>
        <begin position="74"/>
        <end position="84"/>
    </location>
</feature>
<evidence type="ECO:0000256" key="4">
    <source>
        <dbReference type="ARBA" id="ARBA00022777"/>
    </source>
</evidence>
<name>A0A024G5M6_9STRA</name>
<dbReference type="SUPFAM" id="SSF56112">
    <property type="entry name" value="Protein kinase-like (PK-like)"/>
    <property type="match status" value="1"/>
</dbReference>
<dbReference type="GO" id="GO:0004707">
    <property type="term" value="F:MAP kinase activity"/>
    <property type="evidence" value="ECO:0007669"/>
    <property type="project" value="UniProtKB-EC"/>
</dbReference>
<evidence type="ECO:0000256" key="7">
    <source>
        <dbReference type="RuleBase" id="RU361165"/>
    </source>
</evidence>
<dbReference type="PROSITE" id="PS50011">
    <property type="entry name" value="PROTEIN_KINASE_DOM"/>
    <property type="match status" value="1"/>
</dbReference>
<dbReference type="SMART" id="SM00220">
    <property type="entry name" value="S_TKc"/>
    <property type="match status" value="1"/>
</dbReference>
<sequence>MVMQQDSVPVSTKRSFFRPTAQHDSQPSHGQPTIAKSILAKIFSKRKSWNTSEKCSEMHQSVTKSFDTQTNQHTHSDAQDKRKDYKQYSNARWFSNNKQKACAPQQFQSIEQEQRIQRNNECNDISTKSKLISGRLRQVSLLDSVTAVYDFVLFEEITTHFNDTKRTIVLSQYEADINTRPRTYILSSKAAIYPIKDTSQLFGFKIVYYTQNDHNEETKHSLHLSAPDAGTYSAWLEALWNAIGKLRAQDQRTPSRKVDLVRKEHRGKCEEARKASASEAFIDNQLETESSFVRDQELETKCSPSSIDCQKTRTQKEDWAIANWHHRFTQRLGHRIKGDLAYHSIMQKNTTHTQEINGQSYTLDTRYEPIKAIGTGAYGHVIAALDTKTNTNIAIKKIANVFDDLVDAKRIVREIRLLRHFNHKNITKLLDLGPPPPHIEIHEIYLITELMETDLHQVIYSSQPMTDDHVKYFLYQMLCALYHIHSAGVLHRDMKPSNVLLNSNCDLKICDFGLARGGVDGEDSNFAQELTEYVVTRWYRAPEIMLNCVQYTEAVDIWAVGCIFAEMILRQPLFPGDDYIHQLELIIKVLGTPKQQDTEFVRNRKALRFLTNLPIARSIKWRQILGPKTSDLAIDLIEQMLQFNPAKRISVLEALHHPYLATFYDVAEQIETTSMNFSFDIPDTRLTKQAILDLMKEDIDGFHPFSMNSLERALEFDDIRPRTSHGRIA</sequence>
<feature type="compositionally biased region" description="Polar residues" evidence="8">
    <location>
        <begin position="22"/>
        <end position="31"/>
    </location>
</feature>
<dbReference type="EC" id="2.7.11.24" evidence="7"/>
<gene>
    <name evidence="10" type="ORF">BN9_024040</name>
</gene>
<dbReference type="PROSITE" id="PS01351">
    <property type="entry name" value="MAPK"/>
    <property type="match status" value="1"/>
</dbReference>
<dbReference type="OrthoDB" id="76756at2759"/>
<dbReference type="InterPro" id="IPR003527">
    <property type="entry name" value="MAP_kinase_CS"/>
</dbReference>
<keyword evidence="2 7" id="KW-0808">Transferase</keyword>
<evidence type="ECO:0000256" key="8">
    <source>
        <dbReference type="SAM" id="MobiDB-lite"/>
    </source>
</evidence>
<protein>
    <recommendedName>
        <fullName evidence="7">Mitogen-activated protein kinase</fullName>
        <ecNumber evidence="7">2.7.11.24</ecNumber>
    </recommendedName>
</protein>
<feature type="domain" description="Protein kinase" evidence="9">
    <location>
        <begin position="367"/>
        <end position="660"/>
    </location>
</feature>
<dbReference type="InterPro" id="IPR017441">
    <property type="entry name" value="Protein_kinase_ATP_BS"/>
</dbReference>
<evidence type="ECO:0000256" key="5">
    <source>
        <dbReference type="ARBA" id="ARBA00022840"/>
    </source>
</evidence>
<reference evidence="10 11" key="1">
    <citation type="submission" date="2012-05" db="EMBL/GenBank/DDBJ databases">
        <title>Recombination and specialization in a pathogen metapopulation.</title>
        <authorList>
            <person name="Gardiner A."/>
            <person name="Kemen E."/>
            <person name="Schultz-Larsen T."/>
            <person name="MacLean D."/>
            <person name="Van Oosterhout C."/>
            <person name="Jones J.D.G."/>
        </authorList>
    </citation>
    <scope>NUCLEOTIDE SEQUENCE [LARGE SCALE GENOMIC DNA]</scope>
    <source>
        <strain evidence="10 11">Ac Nc2</strain>
    </source>
</reference>
<dbReference type="Proteomes" id="UP000053237">
    <property type="component" value="Unassembled WGS sequence"/>
</dbReference>
<keyword evidence="1 7" id="KW-0723">Serine/threonine-protein kinase</keyword>
<comment type="activity regulation">
    <text evidence="7">Activated by threonine and tyrosine phosphorylation.</text>
</comment>
<dbReference type="InterPro" id="IPR050117">
    <property type="entry name" value="MAPK"/>
</dbReference>
<keyword evidence="3 6" id="KW-0547">Nucleotide-binding</keyword>
<dbReference type="PROSITE" id="PS00107">
    <property type="entry name" value="PROTEIN_KINASE_ATP"/>
    <property type="match status" value="1"/>
</dbReference>
<dbReference type="CDD" id="cd07834">
    <property type="entry name" value="STKc_MAPK"/>
    <property type="match status" value="1"/>
</dbReference>
<keyword evidence="5 6" id="KW-0067">ATP-binding</keyword>